<sequence>MSLLNYFNYFSKRETDNYSQTKNRTEEVGNDDGITPYSPQTRKELSSDDYEDPKQVIKRLKHKKDEFKEEYNLLKKELREVKGNNEELQKFRRKLDSNLSKEKASKKQLEQNHTKAKKEFDSKLKSLESEVKSYKQRYEELAFKNRNMEQAFVNEKKQLEQNQTKAKKEFDSKLKSLENEVKSYKQRNEGLALQKRNVEQEFDREKRIMEQEFVREKENYERNIDNLELNIKKQKKNFDQALQQSQERYSKNLNNIQKKLNDKGNGLRELEEENAKLREEASKYQSALGVATNTRLGDDDQNHSVKFKQDILNLQKSLENYVTHLKPNMDIDIEKVNNLAKEYGCFNEITEADKLFIKAILQRKILDQVQDYSFKLSEYQGSNVALELNIDIKTRELLELIDNLSKTRVGTDKVIDAAAIKIRQEVYGILGNRGFNDIIDLDDDGTSKTFTHDLINYASHELNKMMNQYRKINDNDRKNKIEAMAPKLIQDIYQLFCFRLHVQEPIAEPLLFAKNTKIDPNKMNGNWDDDDINQLRVGICYFPLIGRDLTSSNIKVYTTAKVFSRAAISSNESDEDVS</sequence>
<accession>A0A9N9CNW6</accession>
<gene>
    <name evidence="2" type="ORF">FMOSSE_LOCUS9399</name>
</gene>
<proteinExistence type="predicted"/>
<protein>
    <submittedName>
        <fullName evidence="2">15213_t:CDS:1</fullName>
    </submittedName>
</protein>
<keyword evidence="3" id="KW-1185">Reference proteome</keyword>
<name>A0A9N9CNW6_FUNMO</name>
<evidence type="ECO:0000256" key="1">
    <source>
        <dbReference type="SAM" id="MobiDB-lite"/>
    </source>
</evidence>
<dbReference type="AlphaFoldDB" id="A0A9N9CNW6"/>
<comment type="caution">
    <text evidence="2">The sequence shown here is derived from an EMBL/GenBank/DDBJ whole genome shotgun (WGS) entry which is preliminary data.</text>
</comment>
<evidence type="ECO:0000313" key="2">
    <source>
        <dbReference type="EMBL" id="CAG8609875.1"/>
    </source>
</evidence>
<feature type="region of interest" description="Disordered" evidence="1">
    <location>
        <begin position="93"/>
        <end position="121"/>
    </location>
</feature>
<dbReference type="EMBL" id="CAJVPP010002736">
    <property type="protein sequence ID" value="CAG8609875.1"/>
    <property type="molecule type" value="Genomic_DNA"/>
</dbReference>
<organism evidence="2 3">
    <name type="scientific">Funneliformis mosseae</name>
    <name type="common">Endomycorrhizal fungus</name>
    <name type="synonym">Glomus mosseae</name>
    <dbReference type="NCBI Taxonomy" id="27381"/>
    <lineage>
        <taxon>Eukaryota</taxon>
        <taxon>Fungi</taxon>
        <taxon>Fungi incertae sedis</taxon>
        <taxon>Mucoromycota</taxon>
        <taxon>Glomeromycotina</taxon>
        <taxon>Glomeromycetes</taxon>
        <taxon>Glomerales</taxon>
        <taxon>Glomeraceae</taxon>
        <taxon>Funneliformis</taxon>
    </lineage>
</organism>
<feature type="region of interest" description="Disordered" evidence="1">
    <location>
        <begin position="16"/>
        <end position="52"/>
    </location>
</feature>
<reference evidence="2" key="1">
    <citation type="submission" date="2021-06" db="EMBL/GenBank/DDBJ databases">
        <authorList>
            <person name="Kallberg Y."/>
            <person name="Tangrot J."/>
            <person name="Rosling A."/>
        </authorList>
    </citation>
    <scope>NUCLEOTIDE SEQUENCE</scope>
    <source>
        <strain evidence="2">87-6 pot B 2015</strain>
    </source>
</reference>
<dbReference type="Proteomes" id="UP000789375">
    <property type="component" value="Unassembled WGS sequence"/>
</dbReference>
<evidence type="ECO:0000313" key="3">
    <source>
        <dbReference type="Proteomes" id="UP000789375"/>
    </source>
</evidence>